<reference evidence="2" key="1">
    <citation type="journal article" date="2021" name="PeerJ">
        <title>Extensive microbial diversity within the chicken gut microbiome revealed by metagenomics and culture.</title>
        <authorList>
            <person name="Gilroy R."/>
            <person name="Ravi A."/>
            <person name="Getino M."/>
            <person name="Pursley I."/>
            <person name="Horton D.L."/>
            <person name="Alikhan N.F."/>
            <person name="Baker D."/>
            <person name="Gharbi K."/>
            <person name="Hall N."/>
            <person name="Watson M."/>
            <person name="Adriaenssens E.M."/>
            <person name="Foster-Nyarko E."/>
            <person name="Jarju S."/>
            <person name="Secka A."/>
            <person name="Antonio M."/>
            <person name="Oren A."/>
            <person name="Chaudhuri R.R."/>
            <person name="La Ragione R."/>
            <person name="Hildebrand F."/>
            <person name="Pallen M.J."/>
        </authorList>
    </citation>
    <scope>NUCLEOTIDE SEQUENCE</scope>
    <source>
        <strain evidence="2">ChiHjej11B10-19426</strain>
    </source>
</reference>
<keyword evidence="1" id="KW-0732">Signal</keyword>
<dbReference type="AlphaFoldDB" id="A0A9D2IKL9"/>
<evidence type="ECO:0000256" key="1">
    <source>
        <dbReference type="SAM" id="SignalP"/>
    </source>
</evidence>
<name>A0A9D2IKL9_9BACT</name>
<dbReference type="Proteomes" id="UP000824014">
    <property type="component" value="Unassembled WGS sequence"/>
</dbReference>
<feature type="signal peptide" evidence="1">
    <location>
        <begin position="1"/>
        <end position="24"/>
    </location>
</feature>
<reference evidence="2" key="2">
    <citation type="submission" date="2021-04" db="EMBL/GenBank/DDBJ databases">
        <authorList>
            <person name="Gilroy R."/>
        </authorList>
    </citation>
    <scope>NUCLEOTIDE SEQUENCE</scope>
    <source>
        <strain evidence="2">ChiHjej11B10-19426</strain>
    </source>
</reference>
<dbReference type="Pfam" id="PF16266">
    <property type="entry name" value="DUF4919"/>
    <property type="match status" value="1"/>
</dbReference>
<gene>
    <name evidence="2" type="ORF">H9816_00180</name>
</gene>
<proteinExistence type="predicted"/>
<organism evidence="2 3">
    <name type="scientific">Candidatus Tidjanibacter faecipullorum</name>
    <dbReference type="NCBI Taxonomy" id="2838766"/>
    <lineage>
        <taxon>Bacteria</taxon>
        <taxon>Pseudomonadati</taxon>
        <taxon>Bacteroidota</taxon>
        <taxon>Bacteroidia</taxon>
        <taxon>Bacteroidales</taxon>
        <taxon>Rikenellaceae</taxon>
        <taxon>Tidjanibacter</taxon>
    </lineage>
</organism>
<sequence length="249" mass="28763">MRMLRQTFAILLLAVGVCLGAAQAQQAPDDEDIFARTLDEASPYYYPSLMMRYRAGDTTLTATDYYYLYYGYAFSENYRPLRPIKAEDDMLAVLERINQDSIRYEDMEAVIRCADEVMRSDPFSPRNLNFLVYAYGTIGDTLNERINYDRLTKVLATIGASGTGRSEKSPLHVLRFEHAADWLAARGKTVLKRLVVSRSAEYVTVANEQGRPESKGYYFDFSRVFRHPEEMPKQKQRWQINDIPLEKNQ</sequence>
<comment type="caution">
    <text evidence="2">The sequence shown here is derived from an EMBL/GenBank/DDBJ whole genome shotgun (WGS) entry which is preliminary data.</text>
</comment>
<protein>
    <submittedName>
        <fullName evidence="2">DUF4919 domain-containing protein</fullName>
    </submittedName>
</protein>
<dbReference type="InterPro" id="IPR032578">
    <property type="entry name" value="DUF4919"/>
</dbReference>
<evidence type="ECO:0000313" key="3">
    <source>
        <dbReference type="Proteomes" id="UP000824014"/>
    </source>
</evidence>
<evidence type="ECO:0000313" key="2">
    <source>
        <dbReference type="EMBL" id="HIZ14326.1"/>
    </source>
</evidence>
<feature type="chain" id="PRO_5039533089" evidence="1">
    <location>
        <begin position="25"/>
        <end position="249"/>
    </location>
</feature>
<dbReference type="EMBL" id="DXCC01000001">
    <property type="protein sequence ID" value="HIZ14326.1"/>
    <property type="molecule type" value="Genomic_DNA"/>
</dbReference>
<accession>A0A9D2IKL9</accession>